<keyword evidence="5 8" id="KW-0378">Hydrolase</keyword>
<dbReference type="InterPro" id="IPR000760">
    <property type="entry name" value="Inositol_monophosphatase-like"/>
</dbReference>
<dbReference type="InterPro" id="IPR020550">
    <property type="entry name" value="Inositol_monophosphatase_CS"/>
</dbReference>
<dbReference type="PRINTS" id="PR00377">
    <property type="entry name" value="IMPHPHTASES"/>
</dbReference>
<evidence type="ECO:0000256" key="4">
    <source>
        <dbReference type="ARBA" id="ARBA00022723"/>
    </source>
</evidence>
<dbReference type="GO" id="GO:0046872">
    <property type="term" value="F:metal ion binding"/>
    <property type="evidence" value="ECO:0007669"/>
    <property type="project" value="UniProtKB-KW"/>
</dbReference>
<protein>
    <recommendedName>
        <fullName evidence="8">Inositol-1-monophosphatase</fullName>
        <ecNumber evidence="8">3.1.3.25</ecNumber>
    </recommendedName>
</protein>
<evidence type="ECO:0000256" key="7">
    <source>
        <dbReference type="PIRSR" id="PIRSR600760-2"/>
    </source>
</evidence>
<dbReference type="PANTHER" id="PTHR20854:SF4">
    <property type="entry name" value="INOSITOL-1-MONOPHOSPHATASE-RELATED"/>
    <property type="match status" value="1"/>
</dbReference>
<dbReference type="GO" id="GO:0006020">
    <property type="term" value="P:inositol metabolic process"/>
    <property type="evidence" value="ECO:0007669"/>
    <property type="project" value="TreeGrafter"/>
</dbReference>
<dbReference type="PROSITE" id="PS00630">
    <property type="entry name" value="IMP_2"/>
    <property type="match status" value="1"/>
</dbReference>
<comment type="similarity">
    <text evidence="3 8">Belongs to the inositol monophosphatase superfamily.</text>
</comment>
<evidence type="ECO:0000256" key="6">
    <source>
        <dbReference type="ARBA" id="ARBA00022842"/>
    </source>
</evidence>
<sequence>MDSLSCERELGANRCAGVTPATPDGSDTAFLIAQTKALTARRRLHGVTSSSASAAELAAVARSVAETAAHHVRTRRAELFAPTGTRAGEMAVSTKSTPTDPVTLADTETETLIRQLLRTQRPGEKILGEEEGGSVDVPNGVRWVVDPIDGTVNFMYGIPAYAVSVAAQINGRSVAGAVVDVARRVTYWAWTDGGAYACAGTAQEPVGEPVRLRANSIDDVGFALVATGFAYNSQRRAQQGVLMAQLLPRVRDLRRIGAGALDLCMVASGAVDAHIEHGLSPWDWAAGGLVAAEAGARVVLPPADSRSSDGDATIAAAPGIADDFFAVLDEIGATAPLPD</sequence>
<keyword evidence="6 7" id="KW-0460">Magnesium</keyword>
<dbReference type="AlphaFoldDB" id="A0AA97GX26"/>
<organism evidence="9">
    <name type="scientific">Gordonia sp. MP11Mi</name>
    <dbReference type="NCBI Taxonomy" id="3022769"/>
    <lineage>
        <taxon>Bacteria</taxon>
        <taxon>Bacillati</taxon>
        <taxon>Actinomycetota</taxon>
        <taxon>Actinomycetes</taxon>
        <taxon>Mycobacteriales</taxon>
        <taxon>Gordoniaceae</taxon>
        <taxon>Gordonia</taxon>
    </lineage>
</organism>
<reference evidence="9" key="1">
    <citation type="submission" date="2023-06" db="EMBL/GenBank/DDBJ databases">
        <title>Gordonia sp. nov. and Pseudochrobactrum sp. nov., two species isolated from the burying beetle Nicrophorus vespilloides.</title>
        <authorList>
            <person name="Poehlein A."/>
            <person name="Guzman J."/>
            <person name="Daniel R."/>
            <person name="Vilcinskas A."/>
        </authorList>
    </citation>
    <scope>NUCLEOTIDE SEQUENCE</scope>
    <source>
        <strain evidence="9">MP11Mi</strain>
    </source>
</reference>
<dbReference type="GO" id="GO:0007165">
    <property type="term" value="P:signal transduction"/>
    <property type="evidence" value="ECO:0007669"/>
    <property type="project" value="TreeGrafter"/>
</dbReference>
<dbReference type="EMBL" id="CP128986">
    <property type="protein sequence ID" value="WOC14367.1"/>
    <property type="molecule type" value="Genomic_DNA"/>
</dbReference>
<dbReference type="Pfam" id="PF00459">
    <property type="entry name" value="Inositol_P"/>
    <property type="match status" value="1"/>
</dbReference>
<dbReference type="GO" id="GO:0046854">
    <property type="term" value="P:phosphatidylinositol phosphate biosynthetic process"/>
    <property type="evidence" value="ECO:0007669"/>
    <property type="project" value="InterPro"/>
</dbReference>
<dbReference type="SUPFAM" id="SSF56655">
    <property type="entry name" value="Carbohydrate phosphatase"/>
    <property type="match status" value="1"/>
</dbReference>
<proteinExistence type="inferred from homology"/>
<comment type="cofactor">
    <cofactor evidence="2 7 8">
        <name>Mg(2+)</name>
        <dbReference type="ChEBI" id="CHEBI:18420"/>
    </cofactor>
</comment>
<evidence type="ECO:0000256" key="8">
    <source>
        <dbReference type="RuleBase" id="RU364068"/>
    </source>
</evidence>
<gene>
    <name evidence="9" type="primary">suhB</name>
    <name evidence="9" type="ORF">MP11Mi_34890</name>
</gene>
<feature type="binding site" evidence="7">
    <location>
        <position position="149"/>
    </location>
    <ligand>
        <name>Mg(2+)</name>
        <dbReference type="ChEBI" id="CHEBI:18420"/>
        <label>1</label>
        <note>catalytic</note>
    </ligand>
</feature>
<evidence type="ECO:0000256" key="2">
    <source>
        <dbReference type="ARBA" id="ARBA00001946"/>
    </source>
</evidence>
<evidence type="ECO:0000313" key="9">
    <source>
        <dbReference type="EMBL" id="WOC14367.1"/>
    </source>
</evidence>
<comment type="catalytic activity">
    <reaction evidence="1 8">
        <text>a myo-inositol phosphate + H2O = myo-inositol + phosphate</text>
        <dbReference type="Rhea" id="RHEA:24056"/>
        <dbReference type="ChEBI" id="CHEBI:15377"/>
        <dbReference type="ChEBI" id="CHEBI:17268"/>
        <dbReference type="ChEBI" id="CHEBI:43474"/>
        <dbReference type="ChEBI" id="CHEBI:84139"/>
        <dbReference type="EC" id="3.1.3.25"/>
    </reaction>
</comment>
<dbReference type="EC" id="3.1.3.25" evidence="8"/>
<dbReference type="CDD" id="cd01639">
    <property type="entry name" value="IMPase"/>
    <property type="match status" value="1"/>
</dbReference>
<feature type="binding site" evidence="7">
    <location>
        <position position="129"/>
    </location>
    <ligand>
        <name>Mg(2+)</name>
        <dbReference type="ChEBI" id="CHEBI:18420"/>
        <label>1</label>
        <note>catalytic</note>
    </ligand>
</feature>
<dbReference type="PROSITE" id="PS00629">
    <property type="entry name" value="IMP_1"/>
    <property type="match status" value="1"/>
</dbReference>
<dbReference type="InterPro" id="IPR033942">
    <property type="entry name" value="IMPase"/>
</dbReference>
<dbReference type="Gene3D" id="3.40.190.80">
    <property type="match status" value="1"/>
</dbReference>
<evidence type="ECO:0000256" key="3">
    <source>
        <dbReference type="ARBA" id="ARBA00009759"/>
    </source>
</evidence>
<evidence type="ECO:0000256" key="5">
    <source>
        <dbReference type="ARBA" id="ARBA00022801"/>
    </source>
</evidence>
<dbReference type="InterPro" id="IPR020583">
    <property type="entry name" value="Inositol_monoP_metal-BS"/>
</dbReference>
<keyword evidence="4 7" id="KW-0479">Metal-binding</keyword>
<dbReference type="Gene3D" id="3.30.540.10">
    <property type="entry name" value="Fructose-1,6-Bisphosphatase, subunit A, domain 1"/>
    <property type="match status" value="1"/>
</dbReference>
<feature type="binding site" evidence="7">
    <location>
        <position position="283"/>
    </location>
    <ligand>
        <name>Mg(2+)</name>
        <dbReference type="ChEBI" id="CHEBI:18420"/>
        <label>1</label>
        <note>catalytic</note>
    </ligand>
</feature>
<dbReference type="GO" id="GO:0008934">
    <property type="term" value="F:inositol monophosphate 1-phosphatase activity"/>
    <property type="evidence" value="ECO:0007669"/>
    <property type="project" value="InterPro"/>
</dbReference>
<name>A0AA97GX26_9ACTN</name>
<accession>A0AA97GX26</accession>
<feature type="binding site" evidence="7">
    <location>
        <position position="148"/>
    </location>
    <ligand>
        <name>Mg(2+)</name>
        <dbReference type="ChEBI" id="CHEBI:18420"/>
        <label>1</label>
        <note>catalytic</note>
    </ligand>
</feature>
<feature type="binding site" evidence="7">
    <location>
        <position position="146"/>
    </location>
    <ligand>
        <name>Mg(2+)</name>
        <dbReference type="ChEBI" id="CHEBI:18420"/>
        <label>1</label>
        <note>catalytic</note>
    </ligand>
</feature>
<dbReference type="PANTHER" id="PTHR20854">
    <property type="entry name" value="INOSITOL MONOPHOSPHATASE"/>
    <property type="match status" value="1"/>
</dbReference>
<evidence type="ECO:0000256" key="1">
    <source>
        <dbReference type="ARBA" id="ARBA00001033"/>
    </source>
</evidence>